<dbReference type="PANTHER" id="PTHR10204:SF34">
    <property type="entry name" value="NAD(P)H DEHYDROGENASE [QUINONE] 1 ISOFORM 1"/>
    <property type="match status" value="1"/>
</dbReference>
<evidence type="ECO:0000313" key="4">
    <source>
        <dbReference type="EMBL" id="SIS86389.1"/>
    </source>
</evidence>
<dbReference type="OrthoDB" id="652200at2"/>
<dbReference type="GO" id="GO:0005829">
    <property type="term" value="C:cytosol"/>
    <property type="evidence" value="ECO:0007669"/>
    <property type="project" value="TreeGrafter"/>
</dbReference>
<evidence type="ECO:0000313" key="5">
    <source>
        <dbReference type="Proteomes" id="UP000185781"/>
    </source>
</evidence>
<organism evidence="4 5">
    <name type="scientific">Chryseobacterium gambrini</name>
    <dbReference type="NCBI Taxonomy" id="373672"/>
    <lineage>
        <taxon>Bacteria</taxon>
        <taxon>Pseudomonadati</taxon>
        <taxon>Bacteroidota</taxon>
        <taxon>Flavobacteriia</taxon>
        <taxon>Flavobacteriales</taxon>
        <taxon>Weeksellaceae</taxon>
        <taxon>Chryseobacterium group</taxon>
        <taxon>Chryseobacterium</taxon>
    </lineage>
</organism>
<accession>A0A1N7MKA8</accession>
<evidence type="ECO:0000259" key="3">
    <source>
        <dbReference type="Pfam" id="PF02525"/>
    </source>
</evidence>
<sequence length="186" mass="21427">MKHLIIYSHLNPESFTKAIVDEVERKSKEKGHEIKIIDLYGEQFNPILGMPDIEYMFMGKEMPNDIQQYQELITWADHLTIVYPMWWAQMPAILKGFIDRVFSHGFAFQLTENGPIGLLKGKTAHVFINTNTPTAIYEETLMNKAQIRVIEEGIFEFCGIQTETTFFGNVVSGTDELRKSYLATIK</sequence>
<name>A0A1N7MKA8_9FLAO</name>
<evidence type="ECO:0000256" key="2">
    <source>
        <dbReference type="ARBA" id="ARBA00023002"/>
    </source>
</evidence>
<dbReference type="GO" id="GO:0003955">
    <property type="term" value="F:NAD(P)H dehydrogenase (quinone) activity"/>
    <property type="evidence" value="ECO:0007669"/>
    <property type="project" value="TreeGrafter"/>
</dbReference>
<dbReference type="STRING" id="373672.SAMN05421785_103284"/>
<keyword evidence="2" id="KW-0560">Oxidoreductase</keyword>
<comment type="similarity">
    <text evidence="1">Belongs to the NAD(P)H dehydrogenase (quinone) family.</text>
</comment>
<dbReference type="AlphaFoldDB" id="A0A1N7MKA8"/>
<evidence type="ECO:0000256" key="1">
    <source>
        <dbReference type="ARBA" id="ARBA00006252"/>
    </source>
</evidence>
<dbReference type="EMBL" id="FTOV01000003">
    <property type="protein sequence ID" value="SIS86389.1"/>
    <property type="molecule type" value="Genomic_DNA"/>
</dbReference>
<dbReference type="PANTHER" id="PTHR10204">
    <property type="entry name" value="NAD P H OXIDOREDUCTASE-RELATED"/>
    <property type="match status" value="1"/>
</dbReference>
<dbReference type="Gene3D" id="3.40.50.360">
    <property type="match status" value="1"/>
</dbReference>
<dbReference type="RefSeq" id="WP_076391452.1">
    <property type="nucleotide sequence ID" value="NZ_FTOV01000003.1"/>
</dbReference>
<dbReference type="InterPro" id="IPR029039">
    <property type="entry name" value="Flavoprotein-like_sf"/>
</dbReference>
<proteinExistence type="inferred from homology"/>
<gene>
    <name evidence="4" type="ORF">SAMN05421785_103284</name>
</gene>
<dbReference type="InterPro" id="IPR051545">
    <property type="entry name" value="NAD(P)H_dehydrogenase_qn"/>
</dbReference>
<dbReference type="SUPFAM" id="SSF52218">
    <property type="entry name" value="Flavoproteins"/>
    <property type="match status" value="1"/>
</dbReference>
<dbReference type="Pfam" id="PF02525">
    <property type="entry name" value="Flavodoxin_2"/>
    <property type="match status" value="1"/>
</dbReference>
<feature type="domain" description="Flavodoxin-like fold" evidence="3">
    <location>
        <begin position="1"/>
        <end position="170"/>
    </location>
</feature>
<reference evidence="4 5" key="1">
    <citation type="submission" date="2017-01" db="EMBL/GenBank/DDBJ databases">
        <authorList>
            <person name="Mah S.A."/>
            <person name="Swanson W.J."/>
            <person name="Moy G.W."/>
            <person name="Vacquier V.D."/>
        </authorList>
    </citation>
    <scope>NUCLEOTIDE SEQUENCE [LARGE SCALE GENOMIC DNA]</scope>
    <source>
        <strain evidence="4 5">DSM 18014</strain>
    </source>
</reference>
<dbReference type="InterPro" id="IPR003680">
    <property type="entry name" value="Flavodoxin_fold"/>
</dbReference>
<protein>
    <submittedName>
        <fullName evidence="4">NAD(P)H dehydrogenase (Quinone)</fullName>
    </submittedName>
</protein>
<dbReference type="Proteomes" id="UP000185781">
    <property type="component" value="Unassembled WGS sequence"/>
</dbReference>